<reference evidence="2 3" key="1">
    <citation type="submission" date="2019-11" db="EMBL/GenBank/DDBJ databases">
        <title>Novel species isolated from a subtropical stream in China.</title>
        <authorList>
            <person name="Lu H."/>
        </authorList>
    </citation>
    <scope>NUCLEOTIDE SEQUENCE [LARGE SCALE GENOMIC DNA]</scope>
    <source>
        <strain evidence="2 3">FT80W</strain>
    </source>
</reference>
<evidence type="ECO:0000259" key="1">
    <source>
        <dbReference type="PROSITE" id="PS50022"/>
    </source>
</evidence>
<keyword evidence="3" id="KW-1185">Reference proteome</keyword>
<dbReference type="Proteomes" id="UP000433309">
    <property type="component" value="Unassembled WGS sequence"/>
</dbReference>
<protein>
    <recommendedName>
        <fullName evidence="1">F5/8 type C domain-containing protein</fullName>
    </recommendedName>
</protein>
<evidence type="ECO:0000313" key="3">
    <source>
        <dbReference type="Proteomes" id="UP000433309"/>
    </source>
</evidence>
<comment type="caution">
    <text evidence="2">The sequence shown here is derived from an EMBL/GenBank/DDBJ whole genome shotgun (WGS) entry which is preliminary data.</text>
</comment>
<dbReference type="EMBL" id="WKJK01000005">
    <property type="protein sequence ID" value="MRW90455.1"/>
    <property type="molecule type" value="Genomic_DNA"/>
</dbReference>
<evidence type="ECO:0000313" key="2">
    <source>
        <dbReference type="EMBL" id="MRW90455.1"/>
    </source>
</evidence>
<dbReference type="AlphaFoldDB" id="A0A6I2KWF0"/>
<dbReference type="Gene3D" id="2.60.120.260">
    <property type="entry name" value="Galactose-binding domain-like"/>
    <property type="match status" value="1"/>
</dbReference>
<dbReference type="SUPFAM" id="SSF49785">
    <property type="entry name" value="Galactose-binding domain-like"/>
    <property type="match status" value="1"/>
</dbReference>
<dbReference type="RefSeq" id="WP_154375952.1">
    <property type="nucleotide sequence ID" value="NZ_WKJK01000005.1"/>
</dbReference>
<dbReference type="InterPro" id="IPR008979">
    <property type="entry name" value="Galactose-bd-like_sf"/>
</dbReference>
<gene>
    <name evidence="2" type="ORF">GJ699_10705</name>
</gene>
<dbReference type="PROSITE" id="PS50022">
    <property type="entry name" value="FA58C_3"/>
    <property type="match status" value="1"/>
</dbReference>
<dbReference type="InterPro" id="IPR000421">
    <property type="entry name" value="FA58C"/>
</dbReference>
<dbReference type="Pfam" id="PF00754">
    <property type="entry name" value="F5_F8_type_C"/>
    <property type="match status" value="1"/>
</dbReference>
<accession>A0A6I2KWF0</accession>
<proteinExistence type="predicted"/>
<dbReference type="PROSITE" id="PS51257">
    <property type="entry name" value="PROKAR_LIPOPROTEIN"/>
    <property type="match status" value="1"/>
</dbReference>
<organism evidence="2 3">
    <name type="scientific">Duganella guangzhouensis</name>
    <dbReference type="NCBI Taxonomy" id="2666084"/>
    <lineage>
        <taxon>Bacteria</taxon>
        <taxon>Pseudomonadati</taxon>
        <taxon>Pseudomonadota</taxon>
        <taxon>Betaproteobacteria</taxon>
        <taxon>Burkholderiales</taxon>
        <taxon>Oxalobacteraceae</taxon>
        <taxon>Telluria group</taxon>
        <taxon>Duganella</taxon>
    </lineage>
</organism>
<sequence length="504" mass="53988">MFKRFQFQAVLLSSALAACGGGNSSSPQAGATDQLAASTISAQDNQAMELATTPVTTLASAVATPNLALYQPVSVSSAESSATGGGYAVDGQGSTRWSSQFSDSQWIAVDLGAATAINHVTLQWETAYGKSYALQTSTDNVNWRTVYSNGNGGGGTEEARFSATSARWVRMLGYQRATPWGYSLYELKVYNDAGGGSNPLPTDAIFAPGSFWYQPIPANVTLHANSAGYVADFLRQIRTYYGNVTINTTAYASPVFQPPAGIASVKVTQWDCQHKGYLDSSLAQQWASVPVPSAATPSDGSDGEMTIYQPSSNTLWEFWQARKVSGQWQACWGGRMTNVAASSGIWPPGYGTTATGLPFIGGQITAEELKRGEIRHVIGIALVDLEKAGIYSWPANRSDGYNPGNAANRIPEGSRFRLDPNLNVEAIAMHPVARIIARAAQKYGFVVWDKAGAISLRVQNPKSYTALGQADPYTALFNGTPNYALLNGFPWDKLQFLPKDYGKP</sequence>
<name>A0A6I2KWF0_9BURK</name>
<feature type="domain" description="F5/8 type C" evidence="1">
    <location>
        <begin position="51"/>
        <end position="192"/>
    </location>
</feature>